<reference evidence="1 2" key="1">
    <citation type="submission" date="2017-04" db="EMBL/GenBank/DDBJ databases">
        <title>Genome Sequence of the Model Brown-Rot Fungus Postia placenta SB12.</title>
        <authorList>
            <consortium name="DOE Joint Genome Institute"/>
            <person name="Gaskell J."/>
            <person name="Kersten P."/>
            <person name="Larrondo L.F."/>
            <person name="Canessa P."/>
            <person name="Martinez D."/>
            <person name="Hibbett D."/>
            <person name="Schmoll M."/>
            <person name="Kubicek C.P."/>
            <person name="Martinez A.T."/>
            <person name="Yadav J."/>
            <person name="Master E."/>
            <person name="Magnuson J.K."/>
            <person name="James T."/>
            <person name="Yaver D."/>
            <person name="Berka R."/>
            <person name="Labutti K."/>
            <person name="Lipzen A."/>
            <person name="Aerts A."/>
            <person name="Barry K."/>
            <person name="Henrissat B."/>
            <person name="Blanchette R."/>
            <person name="Grigoriev I."/>
            <person name="Cullen D."/>
        </authorList>
    </citation>
    <scope>NUCLEOTIDE SEQUENCE [LARGE SCALE GENOMIC DNA]</scope>
    <source>
        <strain evidence="1 2">MAD-698-R-SB12</strain>
    </source>
</reference>
<keyword evidence="2" id="KW-1185">Reference proteome</keyword>
<protein>
    <submittedName>
        <fullName evidence="1">Uncharacterized protein</fullName>
    </submittedName>
</protein>
<gene>
    <name evidence="1" type="ORF">POSPLADRAFT_1141523</name>
</gene>
<name>A0A1X6N2P6_9APHY</name>
<evidence type="ECO:0000313" key="1">
    <source>
        <dbReference type="EMBL" id="OSX62891.1"/>
    </source>
</evidence>
<dbReference type="OrthoDB" id="3259294at2759"/>
<feature type="non-terminal residue" evidence="1">
    <location>
        <position position="1"/>
    </location>
</feature>
<evidence type="ECO:0000313" key="2">
    <source>
        <dbReference type="Proteomes" id="UP000194127"/>
    </source>
</evidence>
<proteinExistence type="predicted"/>
<dbReference type="AlphaFoldDB" id="A0A1X6N2P6"/>
<dbReference type="Proteomes" id="UP000194127">
    <property type="component" value="Unassembled WGS sequence"/>
</dbReference>
<dbReference type="STRING" id="670580.A0A1X6N2P6"/>
<dbReference type="RefSeq" id="XP_024339685.1">
    <property type="nucleotide sequence ID" value="XM_024485310.1"/>
</dbReference>
<accession>A0A1X6N2P6</accession>
<dbReference type="EMBL" id="KZ110596">
    <property type="protein sequence ID" value="OSX62891.1"/>
    <property type="molecule type" value="Genomic_DNA"/>
</dbReference>
<sequence length="95" mass="11590">IGVPMAFMYLLDHPDHYTSHKFRLFIWWGYVNEVHKVWEENNAKVFTDPKKPEKVMLGNIHGKYIAISPVDDYIHRPKKYENVSLYDWIRRYKKH</sequence>
<dbReference type="GeneID" id="36330259"/>
<organism evidence="1 2">
    <name type="scientific">Postia placenta MAD-698-R-SB12</name>
    <dbReference type="NCBI Taxonomy" id="670580"/>
    <lineage>
        <taxon>Eukaryota</taxon>
        <taxon>Fungi</taxon>
        <taxon>Dikarya</taxon>
        <taxon>Basidiomycota</taxon>
        <taxon>Agaricomycotina</taxon>
        <taxon>Agaricomycetes</taxon>
        <taxon>Polyporales</taxon>
        <taxon>Adustoporiaceae</taxon>
        <taxon>Rhodonia</taxon>
    </lineage>
</organism>